<evidence type="ECO:0000313" key="1">
    <source>
        <dbReference type="EMBL" id="KAK4884488.1"/>
    </source>
</evidence>
<dbReference type="SUPFAM" id="SSF53098">
    <property type="entry name" value="Ribonuclease H-like"/>
    <property type="match status" value="1"/>
</dbReference>
<dbReference type="EMBL" id="JARPUR010000001">
    <property type="protein sequence ID" value="KAK4884488.1"/>
    <property type="molecule type" value="Genomic_DNA"/>
</dbReference>
<accession>A0AAN7SQN1</accession>
<comment type="caution">
    <text evidence="1">The sequence shown here is derived from an EMBL/GenBank/DDBJ whole genome shotgun (WGS) entry which is preliminary data.</text>
</comment>
<dbReference type="AlphaFoldDB" id="A0AAN7SQN1"/>
<organism evidence="1 2">
    <name type="scientific">Aquatica leii</name>
    <dbReference type="NCBI Taxonomy" id="1421715"/>
    <lineage>
        <taxon>Eukaryota</taxon>
        <taxon>Metazoa</taxon>
        <taxon>Ecdysozoa</taxon>
        <taxon>Arthropoda</taxon>
        <taxon>Hexapoda</taxon>
        <taxon>Insecta</taxon>
        <taxon>Pterygota</taxon>
        <taxon>Neoptera</taxon>
        <taxon>Endopterygota</taxon>
        <taxon>Coleoptera</taxon>
        <taxon>Polyphaga</taxon>
        <taxon>Elateriformia</taxon>
        <taxon>Elateroidea</taxon>
        <taxon>Lampyridae</taxon>
        <taxon>Luciolinae</taxon>
        <taxon>Aquatica</taxon>
    </lineage>
</organism>
<gene>
    <name evidence="1" type="ORF">RN001_000759</name>
</gene>
<protein>
    <submittedName>
        <fullName evidence="1">Uncharacterized protein</fullName>
    </submittedName>
</protein>
<sequence>MVRRKCKYNEAFENSYPCVKKSKDNDVYKAYCTICRKDFSIQNKGKYDVQQHVLTKTHKDYAAASTSAKLNNFFARKDSTEELDSIRQEILWSYHNVNHNLSFRNMDCTSTLIKSSFDKKFSCGRTKSEALIKNVVGDWSENLLKANLDKTQFVVLSCDASNRKSTKLLPVLHYKLENKVVGFLADNAPLNFGSIKKKTSGNVHALLETNLDKNVLSIGCGAHILHNAICVAVSKTIPIDIENLVFKIYNHFSIFTVRTENLKNFCEFIGCQYEGLLYHSKTRFLSLMPCIEKILEIYEALKSFFLSEEHAPIQIVNFFNDKTSEMWLLFLQAQLQIFNEVITNIEIEEITGVEVSSRFFEESNKIKYFLLKQTMTYEEFEESFSYFYSRAKNHILDLEHITTDNHIFDTYRAIAKCIEEHVKEWEEKKESLIARWRFCERLFSIIKNYWTEEKSRLTVHTVEQVMKVKFNIKMTCMEFYHAIKDDINLLKKAKTSQKYVKL</sequence>
<dbReference type="PANTHER" id="PTHR37162">
    <property type="entry name" value="HAT FAMILY DIMERISATION DOMAINCONTAINING PROTEIN-RELATED"/>
    <property type="match status" value="1"/>
</dbReference>
<name>A0AAN7SQN1_9COLE</name>
<proteinExistence type="predicted"/>
<dbReference type="Proteomes" id="UP001353858">
    <property type="component" value="Unassembled WGS sequence"/>
</dbReference>
<reference evidence="2" key="1">
    <citation type="submission" date="2023-01" db="EMBL/GenBank/DDBJ databases">
        <title>Key to firefly adult light organ development and bioluminescence: homeobox transcription factors regulate luciferase expression and transportation to peroxisome.</title>
        <authorList>
            <person name="Fu X."/>
        </authorList>
    </citation>
    <scope>NUCLEOTIDE SEQUENCE [LARGE SCALE GENOMIC DNA]</scope>
</reference>
<dbReference type="InterPro" id="IPR012337">
    <property type="entry name" value="RNaseH-like_sf"/>
</dbReference>
<evidence type="ECO:0000313" key="2">
    <source>
        <dbReference type="Proteomes" id="UP001353858"/>
    </source>
</evidence>
<dbReference type="PANTHER" id="PTHR37162:SF10">
    <property type="entry name" value="DUF4371 DOMAIN-CONTAINING PROTEIN"/>
    <property type="match status" value="1"/>
</dbReference>
<keyword evidence="2" id="KW-1185">Reference proteome</keyword>